<keyword evidence="3" id="KW-1185">Reference proteome</keyword>
<feature type="non-terminal residue" evidence="2">
    <location>
        <position position="73"/>
    </location>
</feature>
<name>A0AAD4LZZ7_9AGAM</name>
<comment type="caution">
    <text evidence="2">The sequence shown here is derived from an EMBL/GenBank/DDBJ whole genome shotgun (WGS) entry which is preliminary data.</text>
</comment>
<feature type="region of interest" description="Disordered" evidence="1">
    <location>
        <begin position="54"/>
        <end position="73"/>
    </location>
</feature>
<evidence type="ECO:0000256" key="1">
    <source>
        <dbReference type="SAM" id="MobiDB-lite"/>
    </source>
</evidence>
<dbReference type="AlphaFoldDB" id="A0AAD4LZZ7"/>
<gene>
    <name evidence="2" type="ORF">B0F90DRAFT_1747279</name>
</gene>
<sequence length="73" mass="8657">MMIIGSRKRFSFRAQDFRDGVKDKTLIERIKQARKYYRKADETLQEIKKMVPPESQIDWPGDDLILSPARSKE</sequence>
<evidence type="ECO:0000313" key="3">
    <source>
        <dbReference type="Proteomes" id="UP001203297"/>
    </source>
</evidence>
<evidence type="ECO:0000313" key="2">
    <source>
        <dbReference type="EMBL" id="KAI0296101.1"/>
    </source>
</evidence>
<reference evidence="2" key="1">
    <citation type="journal article" date="2022" name="New Phytol.">
        <title>Evolutionary transition to the ectomycorrhizal habit in the genomes of a hyperdiverse lineage of mushroom-forming fungi.</title>
        <authorList>
            <person name="Looney B."/>
            <person name="Miyauchi S."/>
            <person name="Morin E."/>
            <person name="Drula E."/>
            <person name="Courty P.E."/>
            <person name="Kohler A."/>
            <person name="Kuo A."/>
            <person name="LaButti K."/>
            <person name="Pangilinan J."/>
            <person name="Lipzen A."/>
            <person name="Riley R."/>
            <person name="Andreopoulos W."/>
            <person name="He G."/>
            <person name="Johnson J."/>
            <person name="Nolan M."/>
            <person name="Tritt A."/>
            <person name="Barry K.W."/>
            <person name="Grigoriev I.V."/>
            <person name="Nagy L.G."/>
            <person name="Hibbett D."/>
            <person name="Henrissat B."/>
            <person name="Matheny P.B."/>
            <person name="Labbe J."/>
            <person name="Martin F.M."/>
        </authorList>
    </citation>
    <scope>NUCLEOTIDE SEQUENCE</scope>
    <source>
        <strain evidence="2">BPL690</strain>
    </source>
</reference>
<protein>
    <submittedName>
        <fullName evidence="2">Uncharacterized protein</fullName>
    </submittedName>
</protein>
<dbReference type="Proteomes" id="UP001203297">
    <property type="component" value="Unassembled WGS sequence"/>
</dbReference>
<organism evidence="2 3">
    <name type="scientific">Multifurca ochricompacta</name>
    <dbReference type="NCBI Taxonomy" id="376703"/>
    <lineage>
        <taxon>Eukaryota</taxon>
        <taxon>Fungi</taxon>
        <taxon>Dikarya</taxon>
        <taxon>Basidiomycota</taxon>
        <taxon>Agaricomycotina</taxon>
        <taxon>Agaricomycetes</taxon>
        <taxon>Russulales</taxon>
        <taxon>Russulaceae</taxon>
        <taxon>Multifurca</taxon>
    </lineage>
</organism>
<dbReference type="EMBL" id="WTXG01000051">
    <property type="protein sequence ID" value="KAI0296101.1"/>
    <property type="molecule type" value="Genomic_DNA"/>
</dbReference>
<proteinExistence type="predicted"/>
<accession>A0AAD4LZZ7</accession>